<dbReference type="GO" id="GO:0022857">
    <property type="term" value="F:transmembrane transporter activity"/>
    <property type="evidence" value="ECO:0007669"/>
    <property type="project" value="TreeGrafter"/>
</dbReference>
<feature type="transmembrane region" description="Helical" evidence="7">
    <location>
        <begin position="116"/>
        <end position="135"/>
    </location>
</feature>
<dbReference type="FunFam" id="1.20.1250.20:FF:000196">
    <property type="entry name" value="MFS toxin efflux pump (AflT)"/>
    <property type="match status" value="1"/>
</dbReference>
<gene>
    <name evidence="8" type="ORF">VMCG_02062</name>
</gene>
<evidence type="ECO:0000256" key="1">
    <source>
        <dbReference type="ARBA" id="ARBA00004141"/>
    </source>
</evidence>
<evidence type="ECO:0000256" key="3">
    <source>
        <dbReference type="ARBA" id="ARBA00022692"/>
    </source>
</evidence>
<feature type="transmembrane region" description="Helical" evidence="7">
    <location>
        <begin position="88"/>
        <end position="110"/>
    </location>
</feature>
<keyword evidence="2" id="KW-0813">Transport</keyword>
<dbReference type="SUPFAM" id="SSF103473">
    <property type="entry name" value="MFS general substrate transporter"/>
    <property type="match status" value="1"/>
</dbReference>
<dbReference type="Proteomes" id="UP000283895">
    <property type="component" value="Unassembled WGS sequence"/>
</dbReference>
<evidence type="ECO:0000256" key="7">
    <source>
        <dbReference type="SAM" id="Phobius"/>
    </source>
</evidence>
<evidence type="ECO:0000256" key="2">
    <source>
        <dbReference type="ARBA" id="ARBA00022448"/>
    </source>
</evidence>
<dbReference type="InterPro" id="IPR036259">
    <property type="entry name" value="MFS_trans_sf"/>
</dbReference>
<feature type="transmembrane region" description="Helical" evidence="7">
    <location>
        <begin position="174"/>
        <end position="199"/>
    </location>
</feature>
<accession>A0A423X3J7</accession>
<comment type="subcellular location">
    <subcellularLocation>
        <location evidence="1">Membrane</location>
        <topology evidence="1">Multi-pass membrane protein</topology>
    </subcellularLocation>
</comment>
<dbReference type="EMBL" id="LKEA01000003">
    <property type="protein sequence ID" value="ROW10410.1"/>
    <property type="molecule type" value="Genomic_DNA"/>
</dbReference>
<feature type="region of interest" description="Disordered" evidence="6">
    <location>
        <begin position="272"/>
        <end position="318"/>
    </location>
</feature>
<feature type="compositionally biased region" description="Basic residues" evidence="6">
    <location>
        <begin position="272"/>
        <end position="281"/>
    </location>
</feature>
<evidence type="ECO:0000256" key="4">
    <source>
        <dbReference type="ARBA" id="ARBA00022989"/>
    </source>
</evidence>
<evidence type="ECO:0000256" key="5">
    <source>
        <dbReference type="ARBA" id="ARBA00023136"/>
    </source>
</evidence>
<dbReference type="PANTHER" id="PTHR23501">
    <property type="entry name" value="MAJOR FACILITATOR SUPERFAMILY"/>
    <property type="match status" value="1"/>
</dbReference>
<name>A0A423X3J7_9PEZI</name>
<evidence type="ECO:0008006" key="10">
    <source>
        <dbReference type="Google" id="ProtNLM"/>
    </source>
</evidence>
<proteinExistence type="predicted"/>
<sequence length="318" mass="33743">MGWDSWSNGRIIALFVLAFLLLIAFAIVQVSLPEQAILPPRVFLQRSIASGFWTSLCTGAHQTIFLYYLPIWFQAIQNKSAVNSGIDLLPMVLVIAAVSIANGQLVSLIGYYTPSLILGVCLAAIGSGMLTTLGIHTSEGKWIGYQILYGAGLGFASQAPNMAAQTVLPEQDVAIGASLMFLGQTLFGAVFVSVGENVFNDQLTKRLAKIPGIGIMPDQSTGATDFLDGVDIEYRTAALEAYNVSLRVVFQVALCMACLGAPGALVMEWRTVKKPPPKGHGSKQAAEKDRGQGVLNEKGASEANAGDEEGMAVTSADK</sequence>
<evidence type="ECO:0000313" key="9">
    <source>
        <dbReference type="Proteomes" id="UP000283895"/>
    </source>
</evidence>
<dbReference type="AlphaFoldDB" id="A0A423X3J7"/>
<dbReference type="GO" id="GO:0005886">
    <property type="term" value="C:plasma membrane"/>
    <property type="evidence" value="ECO:0007669"/>
    <property type="project" value="TreeGrafter"/>
</dbReference>
<keyword evidence="5 7" id="KW-0472">Membrane</keyword>
<evidence type="ECO:0000256" key="6">
    <source>
        <dbReference type="SAM" id="MobiDB-lite"/>
    </source>
</evidence>
<dbReference type="OrthoDB" id="10021397at2759"/>
<keyword evidence="9" id="KW-1185">Reference proteome</keyword>
<dbReference type="Gene3D" id="1.20.1250.20">
    <property type="entry name" value="MFS general substrate transporter like domains"/>
    <property type="match status" value="1"/>
</dbReference>
<keyword evidence="3 7" id="KW-0812">Transmembrane</keyword>
<protein>
    <recommendedName>
        <fullName evidence="10">Major facilitator superfamily (MFS) profile domain-containing protein</fullName>
    </recommendedName>
</protein>
<evidence type="ECO:0000313" key="8">
    <source>
        <dbReference type="EMBL" id="ROW10410.1"/>
    </source>
</evidence>
<feature type="transmembrane region" description="Helical" evidence="7">
    <location>
        <begin position="12"/>
        <end position="32"/>
    </location>
</feature>
<organism evidence="8 9">
    <name type="scientific">Cytospora schulzeri</name>
    <dbReference type="NCBI Taxonomy" id="448051"/>
    <lineage>
        <taxon>Eukaryota</taxon>
        <taxon>Fungi</taxon>
        <taxon>Dikarya</taxon>
        <taxon>Ascomycota</taxon>
        <taxon>Pezizomycotina</taxon>
        <taxon>Sordariomycetes</taxon>
        <taxon>Sordariomycetidae</taxon>
        <taxon>Diaporthales</taxon>
        <taxon>Cytosporaceae</taxon>
        <taxon>Cytospora</taxon>
    </lineage>
</organism>
<reference evidence="8 9" key="1">
    <citation type="submission" date="2015-09" db="EMBL/GenBank/DDBJ databases">
        <title>Host preference determinants of Valsa canker pathogens revealed by comparative genomics.</title>
        <authorList>
            <person name="Yin Z."/>
            <person name="Huang L."/>
        </authorList>
    </citation>
    <scope>NUCLEOTIDE SEQUENCE [LARGE SCALE GENOMIC DNA]</scope>
    <source>
        <strain evidence="8 9">03-1</strain>
    </source>
</reference>
<dbReference type="PANTHER" id="PTHR23501:SF153">
    <property type="entry name" value="AFLATOXIN EFFLUX PUMP, PUTATIVE-RELATED"/>
    <property type="match status" value="1"/>
</dbReference>
<comment type="caution">
    <text evidence="8">The sequence shown here is derived from an EMBL/GenBank/DDBJ whole genome shotgun (WGS) entry which is preliminary data.</text>
</comment>
<keyword evidence="4 7" id="KW-1133">Transmembrane helix</keyword>
<feature type="transmembrane region" description="Helical" evidence="7">
    <location>
        <begin position="52"/>
        <end position="76"/>
    </location>
</feature>